<reference evidence="8" key="1">
    <citation type="journal article" date="2019" name="Int. J. Syst. Evol. Microbiol.">
        <title>The Global Catalogue of Microorganisms (GCM) 10K type strain sequencing project: providing services to taxonomists for standard genome sequencing and annotation.</title>
        <authorList>
            <consortium name="The Broad Institute Genomics Platform"/>
            <consortium name="The Broad Institute Genome Sequencing Center for Infectious Disease"/>
            <person name="Wu L."/>
            <person name="Ma J."/>
        </authorList>
    </citation>
    <scope>NUCLEOTIDE SEQUENCE [LARGE SCALE GENOMIC DNA]</scope>
    <source>
        <strain evidence="8">CGMCC 4.7357</strain>
    </source>
</reference>
<dbReference type="EMBL" id="JBHSGO010000186">
    <property type="protein sequence ID" value="MFC4666244.1"/>
    <property type="molecule type" value="Genomic_DNA"/>
</dbReference>
<comment type="caution">
    <text evidence="7">The sequence shown here is derived from an EMBL/GenBank/DDBJ whole genome shotgun (WGS) entry which is preliminary data.</text>
</comment>
<evidence type="ECO:0000256" key="1">
    <source>
        <dbReference type="ARBA" id="ARBA00009693"/>
    </source>
</evidence>
<dbReference type="SUPFAM" id="SSF54001">
    <property type="entry name" value="Cysteine proteinases"/>
    <property type="match status" value="1"/>
</dbReference>
<keyword evidence="2" id="KW-0645">Protease</keyword>
<name>A0ABV9K854_9PORP</name>
<gene>
    <name evidence="7" type="ORF">ACFO3G_06485</name>
</gene>
<dbReference type="Pfam" id="PF13734">
    <property type="entry name" value="Inhibitor_I69"/>
    <property type="match status" value="1"/>
</dbReference>
<evidence type="ECO:0000313" key="8">
    <source>
        <dbReference type="Proteomes" id="UP001596020"/>
    </source>
</evidence>
<dbReference type="Gene3D" id="3.90.70.50">
    <property type="entry name" value="Peptidase C10, streptopain"/>
    <property type="match status" value="1"/>
</dbReference>
<evidence type="ECO:0000259" key="6">
    <source>
        <dbReference type="Pfam" id="PF13734"/>
    </source>
</evidence>
<dbReference type="Pfam" id="PF01640">
    <property type="entry name" value="Peptidase_C10"/>
    <property type="match status" value="1"/>
</dbReference>
<comment type="similarity">
    <text evidence="1">Belongs to the peptidase C10 family.</text>
</comment>
<dbReference type="InterPro" id="IPR038765">
    <property type="entry name" value="Papain-like_cys_pep_sf"/>
</dbReference>
<protein>
    <submittedName>
        <fullName evidence="7">C10 family peptidase</fullName>
    </submittedName>
</protein>
<keyword evidence="3" id="KW-0732">Signal</keyword>
<keyword evidence="8" id="KW-1185">Reference proteome</keyword>
<dbReference type="InterPro" id="IPR000200">
    <property type="entry name" value="Peptidase_C10"/>
</dbReference>
<feature type="domain" description="Spi protease inhibitor" evidence="6">
    <location>
        <begin position="33"/>
        <end position="137"/>
    </location>
</feature>
<dbReference type="PRINTS" id="PR00797">
    <property type="entry name" value="STREPTOPAIN"/>
</dbReference>
<evidence type="ECO:0000256" key="3">
    <source>
        <dbReference type="ARBA" id="ARBA00022729"/>
    </source>
</evidence>
<dbReference type="Proteomes" id="UP001596020">
    <property type="component" value="Unassembled WGS sequence"/>
</dbReference>
<sequence>MKTIMSVRVKRIVESLLILFFACFVNSSFLLYARPINSFEAKTIACRFFESRSTLRGEVNNLVLVKAPVLSHSLRSDDIQNKECVHLYYIFNRGNLPGFVIVSGDDRLPEVLGYGLSESYSEDDMPCNLKEYLQLFDAYVARMIMGEESIPLRKSSCDRSQSPLLKNIAWNQGYPWNSETPMIEGRHCPVGCVATATAQIMRYYKWPEKGEGSHSYKWRDQRLSVNYDVPYDWDSMPERFDHVRQAKPNEIKALGTLCAHVGMAEDMLYTLSGSGAYDVHVIRALRDHFHYDKGIYLYHRNLTTQQEWESRIRAELDKKRPVLYSGYGTNGGHAFVCDGYDERGLFHINWGWGGLSDGYFPLNALNPPELGTGGGMGGFNYGQSIVLNFVPDYDFSSQMKPTEVECWGLTQTTSGGQVQCRLRVSMQQVRHLDSEIRLVVENASDPTDRYVTPTQAKSFVAPTSYDVDMYYILQEKGAKLQLSKPNEKYIVYAESKAEDGAFHRLQKVYGCNDHLILHSDASCNIRYFEKPPISLTYLDIKDEAQASLVSFEKSKVECSIHNMANLEALTDVLLYFYKAGTKQLLFSTNYRCVFPAVTVKEFSFDIDRLGLYADQSVDIVIAIPKYKMIKTLLSNVLVSDPDKHRDGYLVEIDTTMLEEEAYPIELSSPCIAGFSLRNLNIHNHQKRLNVVMSLAVPREGEMDAHLIPIDTCHIDTIWNGQMTPLRFDVGPELIDSISDLTVKYGKAYVECAIYDSIYHRIYDLIPLRQRVFLRDKQTVFNQVKIEDTEGGKIFMANWPEGLPIPQGRRIYIGCYPDFGYELDKVYLNDQELSHNSSIIVNQDCSLRAEFKKRKAKVRLIKEGEGELFVKGYDYKSEVDLPIGSHVIILARAKDSRRYKLSSLTANGADILGKQEFILIKDTNVKAIFEEITSSSCIENSLIKISSTEDGSISIRDAHPKTLVILYDLRGYIVGKYLTDDCGNLQIKGLRLDSVILKIGDERYKLGGVNF</sequence>
<evidence type="ECO:0000313" key="7">
    <source>
        <dbReference type="EMBL" id="MFC4666244.1"/>
    </source>
</evidence>
<evidence type="ECO:0000256" key="2">
    <source>
        <dbReference type="ARBA" id="ARBA00022670"/>
    </source>
</evidence>
<keyword evidence="4" id="KW-0378">Hydrolase</keyword>
<evidence type="ECO:0000256" key="4">
    <source>
        <dbReference type="ARBA" id="ARBA00022801"/>
    </source>
</evidence>
<dbReference type="InterPro" id="IPR044934">
    <property type="entry name" value="Streptopain_sf"/>
</dbReference>
<dbReference type="RefSeq" id="WP_380079121.1">
    <property type="nucleotide sequence ID" value="NZ_JBHSGO010000186.1"/>
</dbReference>
<organism evidence="7 8">
    <name type="scientific">Falsiporphyromonas endometrii</name>
    <dbReference type="NCBI Taxonomy" id="1387297"/>
    <lineage>
        <taxon>Bacteria</taxon>
        <taxon>Pseudomonadati</taxon>
        <taxon>Bacteroidota</taxon>
        <taxon>Bacteroidia</taxon>
        <taxon>Bacteroidales</taxon>
        <taxon>Porphyromonadaceae</taxon>
        <taxon>Falsiporphyromonas</taxon>
    </lineage>
</organism>
<dbReference type="InterPro" id="IPR025896">
    <property type="entry name" value="Spi_Prtas-inh"/>
</dbReference>
<evidence type="ECO:0000256" key="5">
    <source>
        <dbReference type="ARBA" id="ARBA00022807"/>
    </source>
</evidence>
<accession>A0ABV9K854</accession>
<proteinExistence type="inferred from homology"/>
<keyword evidence="5" id="KW-0788">Thiol protease</keyword>